<feature type="domain" description="SF4 helicase" evidence="13">
    <location>
        <begin position="189"/>
        <end position="395"/>
    </location>
</feature>
<dbReference type="GO" id="GO:0016787">
    <property type="term" value="F:hydrolase activity"/>
    <property type="evidence" value="ECO:0007669"/>
    <property type="project" value="UniProtKB-KW"/>
</dbReference>
<evidence type="ECO:0000256" key="9">
    <source>
        <dbReference type="ARBA" id="ARBA00044940"/>
    </source>
</evidence>
<comment type="similarity">
    <text evidence="1">Belongs to the helicase family. DnaB subfamily.</text>
</comment>
<keyword evidence="2" id="KW-0235">DNA replication</keyword>
<dbReference type="EC" id="5.6.2.3" evidence="10"/>
<geneLocation type="plastid" evidence="14"/>
<evidence type="ECO:0000256" key="7">
    <source>
        <dbReference type="ARBA" id="ARBA00023125"/>
    </source>
</evidence>
<dbReference type="Gene3D" id="1.10.860.10">
    <property type="entry name" value="DNAb Helicase, Chain A"/>
    <property type="match status" value="1"/>
</dbReference>
<dbReference type="SUPFAM" id="SSF51294">
    <property type="entry name" value="Hedgehog/intein (Hint) domain"/>
    <property type="match status" value="1"/>
</dbReference>
<evidence type="ECO:0000256" key="10">
    <source>
        <dbReference type="ARBA" id="ARBA00044969"/>
    </source>
</evidence>
<dbReference type="SUPFAM" id="SSF52540">
    <property type="entry name" value="P-loop containing nucleoside triphosphate hydrolases"/>
    <property type="match status" value="1"/>
</dbReference>
<gene>
    <name evidence="14" type="primary">dnaB</name>
</gene>
<organism evidence="14">
    <name type="scientific">Lithothamnion sp</name>
    <dbReference type="NCBI Taxonomy" id="1940749"/>
    <lineage>
        <taxon>Eukaryota</taxon>
        <taxon>Rhodophyta</taxon>
        <taxon>Florideophyceae</taxon>
        <taxon>Corallinophycidae</taxon>
        <taxon>Hapalidiales</taxon>
        <taxon>Hapalidiaceae</taxon>
        <taxon>Melobesioideae</taxon>
        <taxon>Lithothamnion</taxon>
    </lineage>
</organism>
<dbReference type="GO" id="GO:0005829">
    <property type="term" value="C:cytosol"/>
    <property type="evidence" value="ECO:0007669"/>
    <property type="project" value="TreeGrafter"/>
</dbReference>
<reference evidence="14" key="1">
    <citation type="journal article" date="2018" name="Genome Biol. Evol.">
        <title>Mitochondrial and Plastid Genomes from Coralline Red Algae Provide Insights into the Incongruent Evolutionary Histories of Organelles.</title>
        <authorList>
            <person name="Lee J."/>
            <person name="Song H.J."/>
            <person name="In Park S."/>
            <person name="Lee Y.M."/>
            <person name="Jeong S.Y."/>
            <person name="Oh Cho T."/>
            <person name="Kim J.H."/>
            <person name="Choi H.G."/>
            <person name="Choi C.G."/>
            <person name="Nelson W.A."/>
            <person name="Fredericq S."/>
            <person name="Bhattacharya D."/>
            <person name="Su Yoon H."/>
        </authorList>
    </citation>
    <scope>NUCLEOTIDE SEQUENCE</scope>
</reference>
<dbReference type="InterPro" id="IPR036844">
    <property type="entry name" value="Hint_dom_sf"/>
</dbReference>
<evidence type="ECO:0000256" key="4">
    <source>
        <dbReference type="ARBA" id="ARBA00022801"/>
    </source>
</evidence>
<proteinExistence type="inferred from homology"/>
<dbReference type="AlphaFoldDB" id="A0A3G3MG44"/>
<accession>A0A3G3MG44</accession>
<name>A0A3G3MG44_9FLOR</name>
<evidence type="ECO:0000256" key="3">
    <source>
        <dbReference type="ARBA" id="ARBA00022741"/>
    </source>
</evidence>
<sequence>MVINIQNQMKYNRLPPQNILAEEVLLGHLLVNEMTAYNIIAIVKSDFFSLEKHQILYINIINIYNQYNHINITNLIYLLWNKKLLNKIGGLNQITQLIQKSQVLLSYSEKNRLVQEYIQIIYQHYTKRIFIQYSYNILQLSYINRISIQQLHNKSTQYLQEIGKLIELQKNNTLKHLISHFLSNFHTTIDNFNKHIFSGFKALDEITNGFKDGDLIVIAGRPSMGKTSFVINITNHIIMKLNLGVYIFSLEMSKNQILDKIISIASKITINNISNKKIIAHEWQNLHNTCRLLMQSNLQIDDEGNASINYIKSKTKLINYITKKKTTIIIDYLQLIKINTLKIESRTQELGYITRELKLLAKNLKTPVIVLSQLNRSIENRINKRPLLSDLRESGCISYTNLPNIRKIKNKITNHYIETLNSFKNFYSTYNSGPMTLKRSKPQYTYWITCINAININITHNHKILTEEDWKKEDQVKKYNLHSTKILRYIGEGIQSILELNPLYQIKLLGKTNVYDIEIYEHCNFLTETQILHNSIEQDADLVLMLYQEEENRKNKIVDIIISKHRNGPVGSFQLLFHKNTCKFSNIQNDELII</sequence>
<dbReference type="GO" id="GO:0005524">
    <property type="term" value="F:ATP binding"/>
    <property type="evidence" value="ECO:0007669"/>
    <property type="project" value="UniProtKB-KW"/>
</dbReference>
<evidence type="ECO:0000256" key="5">
    <source>
        <dbReference type="ARBA" id="ARBA00022806"/>
    </source>
</evidence>
<dbReference type="GO" id="GO:0043139">
    <property type="term" value="F:5'-3' DNA helicase activity"/>
    <property type="evidence" value="ECO:0007669"/>
    <property type="project" value="UniProtKB-EC"/>
</dbReference>
<evidence type="ECO:0000256" key="6">
    <source>
        <dbReference type="ARBA" id="ARBA00022840"/>
    </source>
</evidence>
<keyword evidence="8" id="KW-0413">Isomerase</keyword>
<keyword evidence="7" id="KW-0238">DNA-binding</keyword>
<comment type="function">
    <text evidence="9">The intein is an endonuclease.</text>
</comment>
<dbReference type="GO" id="GO:0003677">
    <property type="term" value="F:DNA binding"/>
    <property type="evidence" value="ECO:0007669"/>
    <property type="project" value="UniProtKB-KW"/>
</dbReference>
<comment type="catalytic activity">
    <reaction evidence="12">
        <text>ATP + H2O = ADP + phosphate + H(+)</text>
        <dbReference type="Rhea" id="RHEA:13065"/>
        <dbReference type="ChEBI" id="CHEBI:15377"/>
        <dbReference type="ChEBI" id="CHEBI:15378"/>
        <dbReference type="ChEBI" id="CHEBI:30616"/>
        <dbReference type="ChEBI" id="CHEBI:43474"/>
        <dbReference type="ChEBI" id="CHEBI:456216"/>
        <dbReference type="EC" id="5.6.2.3"/>
    </reaction>
</comment>
<keyword evidence="14" id="KW-0934">Plastid</keyword>
<dbReference type="SUPFAM" id="SSF48024">
    <property type="entry name" value="N-terminal domain of DnaB helicase"/>
    <property type="match status" value="1"/>
</dbReference>
<feature type="domain" description="SF4 helicase" evidence="13">
    <location>
        <begin position="535"/>
        <end position="591"/>
    </location>
</feature>
<dbReference type="InterPro" id="IPR007693">
    <property type="entry name" value="DNA_helicase_DnaB-like_N"/>
</dbReference>
<protein>
    <recommendedName>
        <fullName evidence="10">DNA 5'-3' helicase</fullName>
        <ecNumber evidence="10">5.6.2.3</ecNumber>
    </recommendedName>
    <alternativeName>
        <fullName evidence="11">DNA 5'-3' helicase DnaB</fullName>
    </alternativeName>
</protein>
<evidence type="ECO:0000256" key="1">
    <source>
        <dbReference type="ARBA" id="ARBA00008428"/>
    </source>
</evidence>
<keyword evidence="5 14" id="KW-0347">Helicase</keyword>
<evidence type="ECO:0000256" key="12">
    <source>
        <dbReference type="ARBA" id="ARBA00048954"/>
    </source>
</evidence>
<dbReference type="InterPro" id="IPR007694">
    <property type="entry name" value="DNA_helicase_DnaB-like_C"/>
</dbReference>
<evidence type="ECO:0000256" key="8">
    <source>
        <dbReference type="ARBA" id="ARBA00023235"/>
    </source>
</evidence>
<dbReference type="Pfam" id="PF03796">
    <property type="entry name" value="DnaB_C"/>
    <property type="match status" value="1"/>
</dbReference>
<dbReference type="Gene3D" id="3.40.50.300">
    <property type="entry name" value="P-loop containing nucleotide triphosphate hydrolases"/>
    <property type="match status" value="2"/>
</dbReference>
<dbReference type="PROSITE" id="PS51199">
    <property type="entry name" value="SF4_HELICASE"/>
    <property type="match status" value="2"/>
</dbReference>
<evidence type="ECO:0000313" key="14">
    <source>
        <dbReference type="EMBL" id="AYR05795.1"/>
    </source>
</evidence>
<evidence type="ECO:0000259" key="13">
    <source>
        <dbReference type="PROSITE" id="PS51199"/>
    </source>
</evidence>
<evidence type="ECO:0000256" key="11">
    <source>
        <dbReference type="ARBA" id="ARBA00045002"/>
    </source>
</evidence>
<dbReference type="InterPro" id="IPR016136">
    <property type="entry name" value="DNA_helicase_N/primase_C"/>
</dbReference>
<dbReference type="InterPro" id="IPR027417">
    <property type="entry name" value="P-loop_NTPase"/>
</dbReference>
<dbReference type="PANTHER" id="PTHR30153:SF2">
    <property type="entry name" value="REPLICATIVE DNA HELICASE"/>
    <property type="match status" value="1"/>
</dbReference>
<evidence type="ECO:0000256" key="2">
    <source>
        <dbReference type="ARBA" id="ARBA00022705"/>
    </source>
</evidence>
<keyword evidence="3" id="KW-0547">Nucleotide-binding</keyword>
<dbReference type="GO" id="GO:0006260">
    <property type="term" value="P:DNA replication"/>
    <property type="evidence" value="ECO:0007669"/>
    <property type="project" value="UniProtKB-KW"/>
</dbReference>
<keyword evidence="4" id="KW-0378">Hydrolase</keyword>
<dbReference type="InterPro" id="IPR036185">
    <property type="entry name" value="DNA_heli_DnaB-like_N_sf"/>
</dbReference>
<dbReference type="EMBL" id="MH281627">
    <property type="protein sequence ID" value="AYR05795.1"/>
    <property type="molecule type" value="Genomic_DNA"/>
</dbReference>
<dbReference type="PANTHER" id="PTHR30153">
    <property type="entry name" value="REPLICATIVE DNA HELICASE DNAB"/>
    <property type="match status" value="1"/>
</dbReference>
<dbReference type="Pfam" id="PF00772">
    <property type="entry name" value="DnaB"/>
    <property type="match status" value="1"/>
</dbReference>
<dbReference type="Gene3D" id="2.170.16.10">
    <property type="entry name" value="Hedgehog/Intein (Hint) domain"/>
    <property type="match status" value="1"/>
</dbReference>
<keyword evidence="6" id="KW-0067">ATP-binding</keyword>